<dbReference type="InterPro" id="IPR012910">
    <property type="entry name" value="Plug_dom"/>
</dbReference>
<organism evidence="10 11">
    <name type="scientific">Parabacteroides distasonis</name>
    <dbReference type="NCBI Taxonomy" id="823"/>
    <lineage>
        <taxon>Bacteria</taxon>
        <taxon>Pseudomonadati</taxon>
        <taxon>Bacteroidota</taxon>
        <taxon>Bacteroidia</taxon>
        <taxon>Bacteroidales</taxon>
        <taxon>Tannerellaceae</taxon>
        <taxon>Parabacteroides</taxon>
    </lineage>
</organism>
<dbReference type="PROSITE" id="PS52016">
    <property type="entry name" value="TONB_DEPENDENT_REC_3"/>
    <property type="match status" value="1"/>
</dbReference>
<dbReference type="Gene3D" id="2.60.40.1120">
    <property type="entry name" value="Carboxypeptidase-like, regulatory domain"/>
    <property type="match status" value="1"/>
</dbReference>
<dbReference type="InterPro" id="IPR011662">
    <property type="entry name" value="Secretin/TonB_short_N"/>
</dbReference>
<evidence type="ECO:0000256" key="4">
    <source>
        <dbReference type="ARBA" id="ARBA00022692"/>
    </source>
</evidence>
<dbReference type="Gene3D" id="2.170.130.10">
    <property type="entry name" value="TonB-dependent receptor, plug domain"/>
    <property type="match status" value="1"/>
</dbReference>
<evidence type="ECO:0000259" key="9">
    <source>
        <dbReference type="SMART" id="SM00965"/>
    </source>
</evidence>
<keyword evidence="3 8" id="KW-1134">Transmembrane beta strand</keyword>
<keyword evidence="6 8" id="KW-0472">Membrane</keyword>
<keyword evidence="2 8" id="KW-0813">Transport</keyword>
<dbReference type="InterPro" id="IPR008969">
    <property type="entry name" value="CarboxyPept-like_regulatory"/>
</dbReference>
<comment type="similarity">
    <text evidence="8">Belongs to the TonB-dependent receptor family.</text>
</comment>
<keyword evidence="10" id="KW-0675">Receptor</keyword>
<dbReference type="GO" id="GO:0015344">
    <property type="term" value="F:siderophore uptake transmembrane transporter activity"/>
    <property type="evidence" value="ECO:0007669"/>
    <property type="project" value="TreeGrafter"/>
</dbReference>
<dbReference type="PANTHER" id="PTHR30069">
    <property type="entry name" value="TONB-DEPENDENT OUTER MEMBRANE RECEPTOR"/>
    <property type="match status" value="1"/>
</dbReference>
<keyword evidence="7 8" id="KW-0998">Cell outer membrane</keyword>
<dbReference type="PANTHER" id="PTHR30069:SF29">
    <property type="entry name" value="HEMOGLOBIN AND HEMOGLOBIN-HAPTOGLOBIN-BINDING PROTEIN 1-RELATED"/>
    <property type="match status" value="1"/>
</dbReference>
<evidence type="ECO:0000256" key="2">
    <source>
        <dbReference type="ARBA" id="ARBA00022448"/>
    </source>
</evidence>
<dbReference type="FunFam" id="2.60.40.1120:FF:000003">
    <property type="entry name" value="Outer membrane protein Omp121"/>
    <property type="match status" value="1"/>
</dbReference>
<dbReference type="Pfam" id="PF07715">
    <property type="entry name" value="Plug"/>
    <property type="match status" value="1"/>
</dbReference>
<evidence type="ECO:0000256" key="7">
    <source>
        <dbReference type="ARBA" id="ARBA00023237"/>
    </source>
</evidence>
<evidence type="ECO:0000256" key="1">
    <source>
        <dbReference type="ARBA" id="ARBA00004571"/>
    </source>
</evidence>
<feature type="domain" description="Secretin/TonB short N-terminal" evidence="9">
    <location>
        <begin position="106"/>
        <end position="157"/>
    </location>
</feature>
<dbReference type="Pfam" id="PF07660">
    <property type="entry name" value="STN"/>
    <property type="match status" value="1"/>
</dbReference>
<proteinExistence type="inferred from homology"/>
<dbReference type="SUPFAM" id="SSF56935">
    <property type="entry name" value="Porins"/>
    <property type="match status" value="1"/>
</dbReference>
<reference evidence="10 11" key="1">
    <citation type="submission" date="2015-09" db="EMBL/GenBank/DDBJ databases">
        <authorList>
            <consortium name="Pathogen Informatics"/>
        </authorList>
    </citation>
    <scope>NUCLEOTIDE SEQUENCE [LARGE SCALE GENOMIC DNA]</scope>
    <source>
        <strain evidence="10 11">2789STDY5608872</strain>
    </source>
</reference>
<keyword evidence="5" id="KW-0732">Signal</keyword>
<dbReference type="Pfam" id="PF13715">
    <property type="entry name" value="CarbopepD_reg_2"/>
    <property type="match status" value="1"/>
</dbReference>
<dbReference type="Gene3D" id="2.40.170.20">
    <property type="entry name" value="TonB-dependent receptor, beta-barrel domain"/>
    <property type="match status" value="1"/>
</dbReference>
<dbReference type="GO" id="GO:0044718">
    <property type="term" value="P:siderophore transmembrane transport"/>
    <property type="evidence" value="ECO:0007669"/>
    <property type="project" value="TreeGrafter"/>
</dbReference>
<dbReference type="InterPro" id="IPR023997">
    <property type="entry name" value="TonB-dep_OMP_SusC/RagA_CS"/>
</dbReference>
<gene>
    <name evidence="10" type="ORF">ERS852429_03470</name>
</gene>
<dbReference type="SMART" id="SM00965">
    <property type="entry name" value="STN"/>
    <property type="match status" value="1"/>
</dbReference>
<dbReference type="Gene3D" id="3.55.50.30">
    <property type="match status" value="1"/>
</dbReference>
<dbReference type="GO" id="GO:0009279">
    <property type="term" value="C:cell outer membrane"/>
    <property type="evidence" value="ECO:0007669"/>
    <property type="project" value="UniProtKB-SubCell"/>
</dbReference>
<dbReference type="NCBIfam" id="TIGR04056">
    <property type="entry name" value="OMP_RagA_SusC"/>
    <property type="match status" value="1"/>
</dbReference>
<protein>
    <submittedName>
        <fullName evidence="10">Outer membrane receptor for ferrienterochelin and colicins</fullName>
    </submittedName>
</protein>
<dbReference type="NCBIfam" id="TIGR04057">
    <property type="entry name" value="SusC_RagA_signa"/>
    <property type="match status" value="1"/>
</dbReference>
<accession>A0A173VUR2</accession>
<dbReference type="InterPro" id="IPR023996">
    <property type="entry name" value="TonB-dep_OMP_SusC/RagA"/>
</dbReference>
<dbReference type="InterPro" id="IPR039426">
    <property type="entry name" value="TonB-dep_rcpt-like"/>
</dbReference>
<evidence type="ECO:0000256" key="6">
    <source>
        <dbReference type="ARBA" id="ARBA00023136"/>
    </source>
</evidence>
<comment type="subcellular location">
    <subcellularLocation>
        <location evidence="1 8">Cell outer membrane</location>
        <topology evidence="1 8">Multi-pass membrane protein</topology>
    </subcellularLocation>
</comment>
<name>A0A173VUR2_PARDI</name>
<dbReference type="Proteomes" id="UP000095591">
    <property type="component" value="Unassembled WGS sequence"/>
</dbReference>
<evidence type="ECO:0000256" key="5">
    <source>
        <dbReference type="ARBA" id="ARBA00022729"/>
    </source>
</evidence>
<dbReference type="AlphaFoldDB" id="A0A173VUR2"/>
<sequence>MNTHEKTGNAGTFPVIFLIIKISARNTSVNKQSNYKYMNFWNIARPEESPVLKKTLSIMRLTTLFSIACSLQISASVYSQETKLSLDVNNQTIKEVLFKIEKQSGFRFIYESEKVNLNKKVSVHVKEQTVETILKRLFAGEGVKYEITENNFILINPSTKNEKAAPSSQAVLQKKNLVQGVVTDENGEPIIGANVVEKGTTNGTVTDLDGKFTMEVSENGVLQISYIGYAMTELRPGKEANLNVKLREDALQMDEVVVVGYGTVKRANLGGAVSTADAKAFESRPIQNAAQALQGEVPGLTITRAGGAPGSDMTMKVRDVSSINGGTPLVLIDGAEGNINMINPSDIENISVLKDGTAAIYGARASDGVILVTTKSGKRNQKTSVAFDAYYSIKTPALLRKPANLLQHAEMALEITDGSFTPEYTRDQLDLIRQNSDLVLTDAEWGRWTGYPQFFKDQDWNDMLIGNGNMQNYNVNISGGGERYSYMLSLGHQREEGIPKFGEDVNKRYFVRAKSSVEIFKNLTYDLNLAYEASNRDYSSGLTEGQNIWELIYKTRSWTPMYNPSGTFYTFEGFDNPAQVLEEGGMVNKTTGNITVNNQLRWKVIDGLQLVGQAVIRKYDQDENVTNKKIINYDWDNNEVREKRTPNSAERRYQKTLSKNFTLYADYKKNFNDRHDLSVMVGTSHESENYDRFTAKRINFDQQENMSLQLGSAQDQNAWSEGNQWTINSFFSRVNYTFANKYVIEGTIRADGSSRFDPDHRWGWFPGVNAAWRVGEEGFLKRLGWFEDLKVRASYGEMGNQSGIGLYDYIQLISLSNDYYPFGAGVKGQMATSGNIISTSRTWETIQTTNVGFDFSTLNNRLYGSFDYFWKENKNMLIPKTYPSMLGADAPSTNSGHLSIHGWEISLGWRDQIKDFSYSVRFNISDAKNKVVDRVGSNLIKLGNNETPTGYPLNSYFGYEFDGIIQNEQELEAYKSRFSEGGIPGDLSVGDAMYKDLDGDGKLSVLGDGKEGSGDVKYLGDKNPRYNFGFNLSMAWKGFDLSAFIQGVGRRTMFLEGESRCPMPEAWYQSAEYWYGKTWTPERTDAQYPAITLKDKRNYNYYVSTNTKFNVAYARLKNLQFGYTIPQTLTSKAGLQKVRVYFSGEDLFEVHNTPNGWDPEENSGSITSYPFTRNYSFGINVVF</sequence>
<dbReference type="EMBL" id="CYXP01000009">
    <property type="protein sequence ID" value="CUN29897.1"/>
    <property type="molecule type" value="Genomic_DNA"/>
</dbReference>
<evidence type="ECO:0000313" key="11">
    <source>
        <dbReference type="Proteomes" id="UP000095591"/>
    </source>
</evidence>
<dbReference type="InterPro" id="IPR036942">
    <property type="entry name" value="Beta-barrel_TonB_sf"/>
</dbReference>
<evidence type="ECO:0000256" key="3">
    <source>
        <dbReference type="ARBA" id="ARBA00022452"/>
    </source>
</evidence>
<evidence type="ECO:0000313" key="10">
    <source>
        <dbReference type="EMBL" id="CUN29897.1"/>
    </source>
</evidence>
<dbReference type="InterPro" id="IPR037066">
    <property type="entry name" value="Plug_dom_sf"/>
</dbReference>
<evidence type="ECO:0000256" key="8">
    <source>
        <dbReference type="PROSITE-ProRule" id="PRU01360"/>
    </source>
</evidence>
<keyword evidence="4 8" id="KW-0812">Transmembrane</keyword>
<dbReference type="SUPFAM" id="SSF49464">
    <property type="entry name" value="Carboxypeptidase regulatory domain-like"/>
    <property type="match status" value="1"/>
</dbReference>